<reference evidence="1" key="1">
    <citation type="submission" date="2021-03" db="EMBL/GenBank/DDBJ databases">
        <authorList>
            <person name="Bekaert M."/>
        </authorList>
    </citation>
    <scope>NUCLEOTIDE SEQUENCE</scope>
</reference>
<accession>A0A8S3RJ48</accession>
<name>A0A8S3RJ48_MYTED</name>
<gene>
    <name evidence="1" type="ORF">MEDL_21105</name>
</gene>
<comment type="caution">
    <text evidence="1">The sequence shown here is derived from an EMBL/GenBank/DDBJ whole genome shotgun (WGS) entry which is preliminary data.</text>
</comment>
<dbReference type="Proteomes" id="UP000683360">
    <property type="component" value="Unassembled WGS sequence"/>
</dbReference>
<dbReference type="AlphaFoldDB" id="A0A8S3RJ48"/>
<proteinExistence type="predicted"/>
<organism evidence="1 2">
    <name type="scientific">Mytilus edulis</name>
    <name type="common">Blue mussel</name>
    <dbReference type="NCBI Taxonomy" id="6550"/>
    <lineage>
        <taxon>Eukaryota</taxon>
        <taxon>Metazoa</taxon>
        <taxon>Spiralia</taxon>
        <taxon>Lophotrochozoa</taxon>
        <taxon>Mollusca</taxon>
        <taxon>Bivalvia</taxon>
        <taxon>Autobranchia</taxon>
        <taxon>Pteriomorphia</taxon>
        <taxon>Mytilida</taxon>
        <taxon>Mytiloidea</taxon>
        <taxon>Mytilidae</taxon>
        <taxon>Mytilinae</taxon>
        <taxon>Mytilus</taxon>
    </lineage>
</organism>
<evidence type="ECO:0000313" key="1">
    <source>
        <dbReference type="EMBL" id="CAG2206795.1"/>
    </source>
</evidence>
<dbReference type="EMBL" id="CAJPWZ010001062">
    <property type="protein sequence ID" value="CAG2206795.1"/>
    <property type="molecule type" value="Genomic_DNA"/>
</dbReference>
<dbReference type="Pfam" id="PF13975">
    <property type="entry name" value="gag-asp_proteas"/>
    <property type="match status" value="1"/>
</dbReference>
<protein>
    <recommendedName>
        <fullName evidence="3">Peptidase A2 domain-containing protein</fullName>
    </recommendedName>
</protein>
<dbReference type="SUPFAM" id="SSF50630">
    <property type="entry name" value="Acid proteases"/>
    <property type="match status" value="1"/>
</dbReference>
<dbReference type="InterPro" id="IPR021109">
    <property type="entry name" value="Peptidase_aspartic_dom_sf"/>
</dbReference>
<keyword evidence="2" id="KW-1185">Reference proteome</keyword>
<dbReference type="OrthoDB" id="3439159at2759"/>
<dbReference type="Gene3D" id="2.40.70.10">
    <property type="entry name" value="Acid Proteases"/>
    <property type="match status" value="1"/>
</dbReference>
<evidence type="ECO:0000313" key="2">
    <source>
        <dbReference type="Proteomes" id="UP000683360"/>
    </source>
</evidence>
<evidence type="ECO:0008006" key="3">
    <source>
        <dbReference type="Google" id="ProtNLM"/>
    </source>
</evidence>
<sequence>MLKKDEDTHKIYEVTLYEKNSSSISQKKSLILPIKIGSMTVNAVIDTAAQVSVLNRTVFDKMDPKPRLTDYVNLKGITKDSHMLARVAKDIPIKIGKTLSYWNMVIADIPDTVLLGIDFLEHNKVIIDLQKNSIHLNNEFLPLHLLKMKKTQKSRYTE</sequence>